<dbReference type="Pfam" id="PF03567">
    <property type="entry name" value="Sulfotransfer_2"/>
    <property type="match status" value="1"/>
</dbReference>
<dbReference type="AlphaFoldDB" id="A0A1J0WFA3"/>
<sequence length="259" mass="29716">MAGLVSRLPTLDVTGKTGIFWLHIKKSAGLSTRKMLGDLYHLTDKNMMPTGFLQAPKAEYNDILNNFRVLLGPYQFRRCLFAQTYLYPDDFDRYFRFAFCRDPLARCVSQFRYLWARSDPARFGAQTSLMTDRLVFGGEPEQDFDRFLAAIEECRASPSNIKPYGLHFQTHVAAMSDDICDDAGKPLLDMIFRLEDLLPALNMVRVAFDRAPIPPDQAAHVNRSRDNGFTPTPAQRGRIRELFAADYEIYEGKCWRGFD</sequence>
<name>A0A1J0WFA3_9RHOB</name>
<reference evidence="1 2" key="1">
    <citation type="submission" date="2016-11" db="EMBL/GenBank/DDBJ databases">
        <title>Complete genome sequence of Sulfitobacter sp. AM1-D1, a toxic bacteria associated with marine dinoflagellate Alexandrium minutum in East China Sea.</title>
        <authorList>
            <person name="Yang Q."/>
            <person name="Zhang X."/>
            <person name="Tian X."/>
        </authorList>
    </citation>
    <scope>NUCLEOTIDE SEQUENCE [LARGE SCALE GENOMIC DNA]</scope>
    <source>
        <strain evidence="1 2">AM1-D1</strain>
    </source>
</reference>
<dbReference type="STRING" id="1917485.BOO69_05870"/>
<accession>A0A1J0WFA3</accession>
<dbReference type="InterPro" id="IPR027417">
    <property type="entry name" value="P-loop_NTPase"/>
</dbReference>
<dbReference type="GO" id="GO:0008146">
    <property type="term" value="F:sulfotransferase activity"/>
    <property type="evidence" value="ECO:0007669"/>
    <property type="project" value="InterPro"/>
</dbReference>
<dbReference type="Gene3D" id="3.40.50.300">
    <property type="entry name" value="P-loop containing nucleotide triphosphate hydrolases"/>
    <property type="match status" value="1"/>
</dbReference>
<dbReference type="Proteomes" id="UP000181897">
    <property type="component" value="Chromosome"/>
</dbReference>
<dbReference type="OrthoDB" id="288532at2"/>
<proteinExistence type="predicted"/>
<organism evidence="1 2">
    <name type="scientific">Sulfitobacter alexandrii</name>
    <dbReference type="NCBI Taxonomy" id="1917485"/>
    <lineage>
        <taxon>Bacteria</taxon>
        <taxon>Pseudomonadati</taxon>
        <taxon>Pseudomonadota</taxon>
        <taxon>Alphaproteobacteria</taxon>
        <taxon>Rhodobacterales</taxon>
        <taxon>Roseobacteraceae</taxon>
        <taxon>Sulfitobacter</taxon>
    </lineage>
</organism>
<dbReference type="KEGG" id="suam:BOO69_05870"/>
<dbReference type="GO" id="GO:0016020">
    <property type="term" value="C:membrane"/>
    <property type="evidence" value="ECO:0007669"/>
    <property type="project" value="InterPro"/>
</dbReference>
<evidence type="ECO:0008006" key="3">
    <source>
        <dbReference type="Google" id="ProtNLM"/>
    </source>
</evidence>
<dbReference type="InterPro" id="IPR005331">
    <property type="entry name" value="Sulfotransferase"/>
</dbReference>
<protein>
    <recommendedName>
        <fullName evidence="3">Sulfotransferase family protein</fullName>
    </recommendedName>
</protein>
<evidence type="ECO:0000313" key="2">
    <source>
        <dbReference type="Proteomes" id="UP000181897"/>
    </source>
</evidence>
<gene>
    <name evidence="1" type="ORF">BOO69_05870</name>
</gene>
<evidence type="ECO:0000313" key="1">
    <source>
        <dbReference type="EMBL" id="APE42999.1"/>
    </source>
</evidence>
<keyword evidence="2" id="KW-1185">Reference proteome</keyword>
<dbReference type="EMBL" id="CP018076">
    <property type="protein sequence ID" value="APE42999.1"/>
    <property type="molecule type" value="Genomic_DNA"/>
</dbReference>